<gene>
    <name evidence="2" type="ORF">Dcae01_03339</name>
</gene>
<dbReference type="Proteomes" id="UP001423409">
    <property type="component" value="Unassembled WGS sequence"/>
</dbReference>
<dbReference type="RefSeq" id="WP_345447688.1">
    <property type="nucleotide sequence ID" value="NZ_BAABQU010000083.1"/>
</dbReference>
<name>A0ABP9UGY3_9DEIO</name>
<keyword evidence="1" id="KW-0472">Membrane</keyword>
<protein>
    <submittedName>
        <fullName evidence="2">Uncharacterized protein</fullName>
    </submittedName>
</protein>
<evidence type="ECO:0000256" key="1">
    <source>
        <dbReference type="SAM" id="Phobius"/>
    </source>
</evidence>
<reference evidence="2 3" key="1">
    <citation type="submission" date="2024-02" db="EMBL/GenBank/DDBJ databases">
        <title>Deinococcus caeni NBRC 101312.</title>
        <authorList>
            <person name="Ichikawa N."/>
            <person name="Katano-Makiyama Y."/>
            <person name="Hidaka K."/>
        </authorList>
    </citation>
    <scope>NUCLEOTIDE SEQUENCE [LARGE SCALE GENOMIC DNA]</scope>
    <source>
        <strain evidence="2 3">NBRC 101312</strain>
    </source>
</reference>
<keyword evidence="1" id="KW-1133">Transmembrane helix</keyword>
<comment type="caution">
    <text evidence="2">The sequence shown here is derived from an EMBL/GenBank/DDBJ whole genome shotgun (WGS) entry which is preliminary data.</text>
</comment>
<feature type="transmembrane region" description="Helical" evidence="1">
    <location>
        <begin position="49"/>
        <end position="68"/>
    </location>
</feature>
<proteinExistence type="predicted"/>
<dbReference type="EMBL" id="BAABQU010000083">
    <property type="protein sequence ID" value="GAA5441798.1"/>
    <property type="molecule type" value="Genomic_DNA"/>
</dbReference>
<organism evidence="2 3">
    <name type="scientific">Deinococcus caeni</name>
    <dbReference type="NCBI Taxonomy" id="569127"/>
    <lineage>
        <taxon>Bacteria</taxon>
        <taxon>Thermotogati</taxon>
        <taxon>Deinococcota</taxon>
        <taxon>Deinococci</taxon>
        <taxon>Deinococcales</taxon>
        <taxon>Deinococcaceae</taxon>
        <taxon>Deinococcus</taxon>
    </lineage>
</organism>
<feature type="transmembrane region" description="Helical" evidence="1">
    <location>
        <begin position="21"/>
        <end position="43"/>
    </location>
</feature>
<evidence type="ECO:0000313" key="2">
    <source>
        <dbReference type="EMBL" id="GAA5441798.1"/>
    </source>
</evidence>
<accession>A0ABP9UGY3</accession>
<keyword evidence="3" id="KW-1185">Reference proteome</keyword>
<keyword evidence="1" id="KW-0812">Transmembrane</keyword>
<sequence length="134" mass="15032">MPPSLPSSWRARLWRFFLHSLIFVAATLLFLVAVISALLNGWLSTEQTVLVLSLGGMTGGIVIIARVMQPHLRRQRDAGLARVLADVTAQKYQAAPDEAWLFIRRGWWTKDRQLTEKGQQVLATVASPTPQRAR</sequence>
<evidence type="ECO:0000313" key="3">
    <source>
        <dbReference type="Proteomes" id="UP001423409"/>
    </source>
</evidence>